<feature type="compositionally biased region" description="Basic and acidic residues" evidence="1">
    <location>
        <begin position="350"/>
        <end position="369"/>
    </location>
</feature>
<dbReference type="EMBL" id="PZQS01000006">
    <property type="protein sequence ID" value="PVD28410.1"/>
    <property type="molecule type" value="Genomic_DNA"/>
</dbReference>
<protein>
    <submittedName>
        <fullName evidence="2">Uncharacterized protein</fullName>
    </submittedName>
</protein>
<proteinExistence type="predicted"/>
<feature type="compositionally biased region" description="Basic and acidic residues" evidence="1">
    <location>
        <begin position="187"/>
        <end position="203"/>
    </location>
</feature>
<dbReference type="Proteomes" id="UP000245119">
    <property type="component" value="Linkage Group LG6"/>
</dbReference>
<keyword evidence="3" id="KW-1185">Reference proteome</keyword>
<feature type="compositionally biased region" description="Basic residues" evidence="1">
    <location>
        <begin position="306"/>
        <end position="330"/>
    </location>
</feature>
<feature type="compositionally biased region" description="Basic residues" evidence="1">
    <location>
        <begin position="109"/>
        <end position="118"/>
    </location>
</feature>
<feature type="compositionally biased region" description="Polar residues" evidence="1">
    <location>
        <begin position="220"/>
        <end position="232"/>
    </location>
</feature>
<reference evidence="2 3" key="1">
    <citation type="submission" date="2018-04" db="EMBL/GenBank/DDBJ databases">
        <title>The genome of golden apple snail Pomacea canaliculata provides insight into stress tolerance and invasive adaptation.</title>
        <authorList>
            <person name="Liu C."/>
            <person name="Liu B."/>
            <person name="Ren Y."/>
            <person name="Zhang Y."/>
            <person name="Wang H."/>
            <person name="Li S."/>
            <person name="Jiang F."/>
            <person name="Yin L."/>
            <person name="Zhang G."/>
            <person name="Qian W."/>
            <person name="Fan W."/>
        </authorList>
    </citation>
    <scope>NUCLEOTIDE SEQUENCE [LARGE SCALE GENOMIC DNA]</scope>
    <source>
        <strain evidence="2">SZHN2017</strain>
        <tissue evidence="2">Muscle</tissue>
    </source>
</reference>
<feature type="region of interest" description="Disordered" evidence="1">
    <location>
        <begin position="37"/>
        <end position="248"/>
    </location>
</feature>
<feature type="compositionally biased region" description="Basic and acidic residues" evidence="1">
    <location>
        <begin position="334"/>
        <end position="343"/>
    </location>
</feature>
<comment type="caution">
    <text evidence="2">The sequence shown here is derived from an EMBL/GenBank/DDBJ whole genome shotgun (WGS) entry which is preliminary data.</text>
</comment>
<evidence type="ECO:0000313" key="3">
    <source>
        <dbReference type="Proteomes" id="UP000245119"/>
    </source>
</evidence>
<dbReference type="AlphaFoldDB" id="A0A2T7P4S5"/>
<feature type="compositionally biased region" description="Polar residues" evidence="1">
    <location>
        <begin position="58"/>
        <end position="96"/>
    </location>
</feature>
<dbReference type="OrthoDB" id="342730at2759"/>
<organism evidence="2 3">
    <name type="scientific">Pomacea canaliculata</name>
    <name type="common">Golden apple snail</name>
    <dbReference type="NCBI Taxonomy" id="400727"/>
    <lineage>
        <taxon>Eukaryota</taxon>
        <taxon>Metazoa</taxon>
        <taxon>Spiralia</taxon>
        <taxon>Lophotrochozoa</taxon>
        <taxon>Mollusca</taxon>
        <taxon>Gastropoda</taxon>
        <taxon>Caenogastropoda</taxon>
        <taxon>Architaenioglossa</taxon>
        <taxon>Ampullarioidea</taxon>
        <taxon>Ampullariidae</taxon>
        <taxon>Pomacea</taxon>
    </lineage>
</organism>
<accession>A0A2T7P4S5</accession>
<sequence>MPAKVCLEAVFAGPAEQGQDGQPSHLPESSALAQVQLGPWEDRDRTRTNLAPQDRADVTQNITQQDPVSQKKSPTLTSVPASDTSPEPDTYSTSSQRRPKRSSGLPYRPSRKPGRLLHVRTPPLHLVSGNSVHRPGRGHFVDKLVLRNAQEPEREPAKVRVCARKSSEAEEREGRRSGLHAEAAVGKTKEDSSSVTKKQEAEAAQKQQQSQQQEVAAVPTCQSPSSTPTLTRKSGIKIITTPASPPLARPTTLGPPWLHAAASVGDAALPPHHYPLFQTPRPHRPHGNRDRSCMFGSASSPYSRTMWRKCRRRERKRRKINGKKLKRKRVGQVSRDKRIEGRPKGNLKKKVAEKEKGKDKDKGKGSKKSEKSKRKSRDLDSDQ</sequence>
<evidence type="ECO:0000256" key="1">
    <source>
        <dbReference type="SAM" id="MobiDB-lite"/>
    </source>
</evidence>
<feature type="compositionally biased region" description="Basic and acidic residues" evidence="1">
    <location>
        <begin position="165"/>
        <end position="176"/>
    </location>
</feature>
<feature type="compositionally biased region" description="Basic and acidic residues" evidence="1">
    <location>
        <begin position="139"/>
        <end position="158"/>
    </location>
</feature>
<name>A0A2T7P4S5_POMCA</name>
<feature type="region of interest" description="Disordered" evidence="1">
    <location>
        <begin position="280"/>
        <end position="383"/>
    </location>
</feature>
<gene>
    <name evidence="2" type="ORF">C0Q70_10997</name>
</gene>
<feature type="compositionally biased region" description="Low complexity" evidence="1">
    <location>
        <begin position="204"/>
        <end position="214"/>
    </location>
</feature>
<evidence type="ECO:0000313" key="2">
    <source>
        <dbReference type="EMBL" id="PVD28410.1"/>
    </source>
</evidence>